<reference evidence="2 3" key="1">
    <citation type="submission" date="2021-01" db="EMBL/GenBank/DDBJ databases">
        <title>Streptomyces acididurans sp. nov., isolated from a peat swamp forest soil.</title>
        <authorList>
            <person name="Chantavorakit T."/>
            <person name="Duangmal K."/>
        </authorList>
    </citation>
    <scope>NUCLEOTIDE SEQUENCE [LARGE SCALE GENOMIC DNA]</scope>
    <source>
        <strain evidence="2 3">KK5PA1</strain>
    </source>
</reference>
<accession>A0ABS2U253</accession>
<dbReference type="RefSeq" id="WP_205363056.1">
    <property type="nucleotide sequence ID" value="NZ_JADKYB010000027.1"/>
</dbReference>
<dbReference type="EMBL" id="JADKYB010000027">
    <property type="protein sequence ID" value="MBM9509688.1"/>
    <property type="molecule type" value="Genomic_DNA"/>
</dbReference>
<sequence length="598" mass="60082">MGVRVPPVEAAVAAGAVELLPARLRKRLEGVVDKARSWAVSEGDEGSVRVAVDDETAVLLRPGPGGTVTDGEAVTCSCLLAPACLHRAAVLSIAPLAEATPGPEQAAVEARTEGEAEDRLAEGDPSAAEQVPAAQRGAAAALWDAGVAALCAGAAAASLARAALLHAAHAARLAGLHRPAASAVRVARRLAEAREGDSAFRLGELTQDLAALLDEARTVREAEDAAAAREAVGTARRTYEQAGSLRLYGLFTEPVVTASGYAGATAYAVTGEGAIRSVSVVQPGGPERVAPSAGARVPGGAALSLRQLGRGGGLIVTGTTLTGDGRVGGGASVRSVAATGAGWEQAPLDGLWARPVAAQVRAALAWQAEPVDDRPAGGDLLFLTGTVTSLGGLPALAVHPGPGSAVEDVLGPVVILHSPDERPELPYTANLRALAGRRGATIRLIARLVPDRPAGVAALALCPAGGEPVDLGLERLIPGRLGGGADGPRAVAGRPLALPPVEWDLLSRTVARTALGGRAVAAAAADPGLPRRLRAAGLPTAAACADALTTATRARHADALGTMLPADPDAFALAWLTAAVYVGATAREFTAEAWEAAD</sequence>
<name>A0ABS2U253_9ACTN</name>
<feature type="compositionally biased region" description="Basic and acidic residues" evidence="1">
    <location>
        <begin position="110"/>
        <end position="122"/>
    </location>
</feature>
<keyword evidence="3" id="KW-1185">Reference proteome</keyword>
<dbReference type="Proteomes" id="UP000749040">
    <property type="component" value="Unassembled WGS sequence"/>
</dbReference>
<protein>
    <submittedName>
        <fullName evidence="2">SWIM zinc finger family protein</fullName>
    </submittedName>
</protein>
<feature type="region of interest" description="Disordered" evidence="1">
    <location>
        <begin position="101"/>
        <end position="126"/>
    </location>
</feature>
<gene>
    <name evidence="2" type="ORF">ITX44_35075</name>
</gene>
<organism evidence="2 3">
    <name type="scientific">Actinacidiphila acididurans</name>
    <dbReference type="NCBI Taxonomy" id="2784346"/>
    <lineage>
        <taxon>Bacteria</taxon>
        <taxon>Bacillati</taxon>
        <taxon>Actinomycetota</taxon>
        <taxon>Actinomycetes</taxon>
        <taxon>Kitasatosporales</taxon>
        <taxon>Streptomycetaceae</taxon>
        <taxon>Actinacidiphila</taxon>
    </lineage>
</organism>
<comment type="caution">
    <text evidence="2">The sequence shown here is derived from an EMBL/GenBank/DDBJ whole genome shotgun (WGS) entry which is preliminary data.</text>
</comment>
<proteinExistence type="predicted"/>
<evidence type="ECO:0000313" key="3">
    <source>
        <dbReference type="Proteomes" id="UP000749040"/>
    </source>
</evidence>
<evidence type="ECO:0000313" key="2">
    <source>
        <dbReference type="EMBL" id="MBM9509688.1"/>
    </source>
</evidence>
<evidence type="ECO:0000256" key="1">
    <source>
        <dbReference type="SAM" id="MobiDB-lite"/>
    </source>
</evidence>